<dbReference type="eggNOG" id="ENOG502RAHN">
    <property type="taxonomic scope" value="Eukaryota"/>
</dbReference>
<reference evidence="2 3" key="1">
    <citation type="journal article" date="2010" name="Nature">
        <title>The Ectocarpus genome and the independent evolution of multicellularity in brown algae.</title>
        <authorList>
            <person name="Cock J.M."/>
            <person name="Sterck L."/>
            <person name="Rouze P."/>
            <person name="Scornet D."/>
            <person name="Allen A.E."/>
            <person name="Amoutzias G."/>
            <person name="Anthouard V."/>
            <person name="Artiguenave F."/>
            <person name="Aury J.M."/>
            <person name="Badger J.H."/>
            <person name="Beszteri B."/>
            <person name="Billiau K."/>
            <person name="Bonnet E."/>
            <person name="Bothwell J.H."/>
            <person name="Bowler C."/>
            <person name="Boyen C."/>
            <person name="Brownlee C."/>
            <person name="Carrano C.J."/>
            <person name="Charrier B."/>
            <person name="Cho G.Y."/>
            <person name="Coelho S.M."/>
            <person name="Collen J."/>
            <person name="Corre E."/>
            <person name="Da Silva C."/>
            <person name="Delage L."/>
            <person name="Delaroque N."/>
            <person name="Dittami S.M."/>
            <person name="Doulbeau S."/>
            <person name="Elias M."/>
            <person name="Farnham G."/>
            <person name="Gachon C.M."/>
            <person name="Gschloessl B."/>
            <person name="Heesch S."/>
            <person name="Jabbari K."/>
            <person name="Jubin C."/>
            <person name="Kawai H."/>
            <person name="Kimura K."/>
            <person name="Kloareg B."/>
            <person name="Kupper F.C."/>
            <person name="Lang D."/>
            <person name="Le Bail A."/>
            <person name="Leblanc C."/>
            <person name="Lerouge P."/>
            <person name="Lohr M."/>
            <person name="Lopez P.J."/>
            <person name="Martens C."/>
            <person name="Maumus F."/>
            <person name="Michel G."/>
            <person name="Miranda-Saavedra D."/>
            <person name="Morales J."/>
            <person name="Moreau H."/>
            <person name="Motomura T."/>
            <person name="Nagasato C."/>
            <person name="Napoli C.A."/>
            <person name="Nelson D.R."/>
            <person name="Nyvall-Collen P."/>
            <person name="Peters A.F."/>
            <person name="Pommier C."/>
            <person name="Potin P."/>
            <person name="Poulain J."/>
            <person name="Quesneville H."/>
            <person name="Read B."/>
            <person name="Rensing S.A."/>
            <person name="Ritter A."/>
            <person name="Rousvoal S."/>
            <person name="Samanta M."/>
            <person name="Samson G."/>
            <person name="Schroeder D.C."/>
            <person name="Segurens B."/>
            <person name="Strittmatter M."/>
            <person name="Tonon T."/>
            <person name="Tregear J.W."/>
            <person name="Valentin K."/>
            <person name="von Dassow P."/>
            <person name="Yamagishi T."/>
            <person name="Van de Peer Y."/>
            <person name="Wincker P."/>
        </authorList>
    </citation>
    <scope>NUCLEOTIDE SEQUENCE [LARGE SCALE GENOMIC DNA]</scope>
    <source>
        <strain evidence="3">Ec32 / CCAP1310/4</strain>
    </source>
</reference>
<feature type="compositionally biased region" description="Basic and acidic residues" evidence="1">
    <location>
        <begin position="116"/>
        <end position="126"/>
    </location>
</feature>
<dbReference type="InParanoid" id="D7FNR0"/>
<feature type="region of interest" description="Disordered" evidence="1">
    <location>
        <begin position="148"/>
        <end position="210"/>
    </location>
</feature>
<gene>
    <name evidence="2" type="ORF">Esi_0018_0189</name>
</gene>
<evidence type="ECO:0000313" key="3">
    <source>
        <dbReference type="Proteomes" id="UP000002630"/>
    </source>
</evidence>
<feature type="compositionally biased region" description="Gly residues" evidence="1">
    <location>
        <begin position="161"/>
        <end position="206"/>
    </location>
</feature>
<feature type="region of interest" description="Disordered" evidence="1">
    <location>
        <begin position="62"/>
        <end position="88"/>
    </location>
</feature>
<keyword evidence="3" id="KW-1185">Reference proteome</keyword>
<dbReference type="EMBL" id="FN648291">
    <property type="protein sequence ID" value="CBJ26071.1"/>
    <property type="molecule type" value="Genomic_DNA"/>
</dbReference>
<feature type="region of interest" description="Disordered" evidence="1">
    <location>
        <begin position="379"/>
        <end position="476"/>
    </location>
</feature>
<feature type="region of interest" description="Disordered" evidence="1">
    <location>
        <begin position="108"/>
        <end position="129"/>
    </location>
</feature>
<dbReference type="AlphaFoldDB" id="D7FNR0"/>
<sequence>MLERGWVTREEYQQLLHGDRLYSLHESEMEEQERERRRRLRNKIGLRRKLWRQTQIGVVRRARARKKAEKRNKAGGAAAAAADDLSKSGKVSTATSAAAAAAAAAAVDKRKKKKQPPAERPPDVCRDPITLDDLGSWTWDFRASEAATPPVSCGATKSTKHGGGGGWKGKRFGVGGKGGRGCGSGGSGGGGGSGSGSGVSGSGSGSGSTSSAVVTYNVESLVLYLLESGDFQEPTTRRPFSLVQLADLDALAAKAGAKVKGSLVQSYHEGQEKYVERRERREMLVGADRCLGDIVSEMLATIEDNDESHEDAHIYLCTLFPQFSHIFSEMKEADEEYARQCLEQHIALLRGPPNRPTAKSLSSEQGDLLTACVDFLSEQGSAGGGGDDGGGEGDSNATPPLGDGETAHGGSGGGDRRTVDEALASLLSEVAAATMVEGGSSTSSSRSSSSSDEDEEEEEEEEEEDACDLSLTGSVE</sequence>
<feature type="compositionally biased region" description="Low complexity" evidence="1">
    <location>
        <begin position="421"/>
        <end position="433"/>
    </location>
</feature>
<dbReference type="Proteomes" id="UP000002630">
    <property type="component" value="Linkage Group LG02"/>
</dbReference>
<evidence type="ECO:0000313" key="2">
    <source>
        <dbReference type="EMBL" id="CBJ26071.1"/>
    </source>
</evidence>
<feature type="compositionally biased region" description="Low complexity" evidence="1">
    <location>
        <begin position="440"/>
        <end position="450"/>
    </location>
</feature>
<name>D7FNR0_ECTSI</name>
<feature type="compositionally biased region" description="Acidic residues" evidence="1">
    <location>
        <begin position="451"/>
        <end position="467"/>
    </location>
</feature>
<dbReference type="OrthoDB" id="10524128at2759"/>
<proteinExistence type="predicted"/>
<evidence type="ECO:0000256" key="1">
    <source>
        <dbReference type="SAM" id="MobiDB-lite"/>
    </source>
</evidence>
<protein>
    <submittedName>
        <fullName evidence="2">Uncharacterized protein</fullName>
    </submittedName>
</protein>
<dbReference type="EMBL" id="FN649727">
    <property type="protein sequence ID" value="CBJ26071.1"/>
    <property type="molecule type" value="Genomic_DNA"/>
</dbReference>
<accession>D7FNR0</accession>
<organism evidence="2 3">
    <name type="scientific">Ectocarpus siliculosus</name>
    <name type="common">Brown alga</name>
    <name type="synonym">Conferva siliculosa</name>
    <dbReference type="NCBI Taxonomy" id="2880"/>
    <lineage>
        <taxon>Eukaryota</taxon>
        <taxon>Sar</taxon>
        <taxon>Stramenopiles</taxon>
        <taxon>Ochrophyta</taxon>
        <taxon>PX clade</taxon>
        <taxon>Phaeophyceae</taxon>
        <taxon>Ectocarpales</taxon>
        <taxon>Ectocarpaceae</taxon>
        <taxon>Ectocarpus</taxon>
    </lineage>
</organism>